<dbReference type="PATRIC" id="fig|28092.6.peg.4366"/>
<evidence type="ECO:0000313" key="7">
    <source>
        <dbReference type="Proteomes" id="UP000033618"/>
    </source>
</evidence>
<feature type="site" description="Lowers pKa of active site Cys" evidence="3">
    <location>
        <position position="252"/>
    </location>
</feature>
<dbReference type="InterPro" id="IPR040079">
    <property type="entry name" value="Glutathione_S-Trfase"/>
</dbReference>
<dbReference type="Gene3D" id="3.40.30.10">
    <property type="entry name" value="Glutaredoxin"/>
    <property type="match status" value="1"/>
</dbReference>
<dbReference type="RefSeq" id="WP_046153625.1">
    <property type="nucleotide sequence ID" value="NZ_CADFGU010000015.1"/>
</dbReference>
<name>A0A0F5JWE0_9BURK</name>
<dbReference type="InterPro" id="IPR004045">
    <property type="entry name" value="Glutathione_S-Trfase_N"/>
</dbReference>
<dbReference type="PROSITE" id="PS50405">
    <property type="entry name" value="GST_CTER"/>
    <property type="match status" value="1"/>
</dbReference>
<gene>
    <name evidence="6" type="ORF">WM40_18620</name>
</gene>
<evidence type="ECO:0000259" key="5">
    <source>
        <dbReference type="PROSITE" id="PS50405"/>
    </source>
</evidence>
<dbReference type="Pfam" id="PF13409">
    <property type="entry name" value="GST_N_2"/>
    <property type="match status" value="1"/>
</dbReference>
<evidence type="ECO:0000313" key="6">
    <source>
        <dbReference type="EMBL" id="KKB62171.1"/>
    </source>
</evidence>
<comment type="caution">
    <text evidence="6">The sequence shown here is derived from an EMBL/GenBank/DDBJ whole genome shotgun (WGS) entry which is preliminary data.</text>
</comment>
<reference evidence="6 7" key="1">
    <citation type="submission" date="2015-03" db="EMBL/GenBank/DDBJ databases">
        <title>Draft Genome Sequence of Burkholderia andropogonis type strain ICMP2807, isolated from Sorghum bicolor.</title>
        <authorList>
            <person name="Lopes-Santos L."/>
            <person name="Castro D.B."/>
            <person name="Ottoboni L.M."/>
            <person name="Park D."/>
            <person name="Weirc B.S."/>
            <person name="Destefano S.A."/>
        </authorList>
    </citation>
    <scope>NUCLEOTIDE SEQUENCE [LARGE SCALE GENOMIC DNA]</scope>
    <source>
        <strain evidence="6 7">ICMP2807</strain>
    </source>
</reference>
<feature type="active site" description="Proton donor/acceptor" evidence="1">
    <location>
        <position position="194"/>
    </location>
</feature>
<dbReference type="CDD" id="cd03190">
    <property type="entry name" value="GST_C_Omega_like"/>
    <property type="match status" value="1"/>
</dbReference>
<feature type="binding site" evidence="2">
    <location>
        <begin position="147"/>
        <end position="148"/>
    </location>
    <ligand>
        <name>glutathione</name>
        <dbReference type="ChEBI" id="CHEBI:57925"/>
    </ligand>
</feature>
<dbReference type="PANTHER" id="PTHR32419:SF6">
    <property type="entry name" value="GLUTATHIONE S-TRANSFERASE OMEGA-LIKE 1-RELATED"/>
    <property type="match status" value="1"/>
</dbReference>
<sequence>MGILVDGQWRTDWYDTKAHGGEFVREKAQLRGTLIDPEAGRRETEQAVFATPHRFHLYASLACPWAHRVLIVRKIKDLAPLMDVSITSYLMGDDGWTYDTATGSTGDTLNGKALHRELYTVSNPHYTGRVTVPVLWDKQRGTIVNNESAELMRMLNTAFNSQTGNTIDLYPEPWSIEIDVMNDYIYDRINNGVYKAGFATEQAVYERHVGRLFEALDEMEERLSDQRYLMGAYITETDIRLFTTLIRFDAVYFGHFKCNVRRIADYPHLSGYVRELYQIPAIRETVAFDHIKGHYYGSHPTINPNRIVPVGPADTLDQPHGRDALDGKGFYRA</sequence>
<feature type="domain" description="GST C-terminal" evidence="5">
    <location>
        <begin position="171"/>
        <end position="295"/>
    </location>
</feature>
<dbReference type="Gene3D" id="1.20.1050.10">
    <property type="match status" value="1"/>
</dbReference>
<evidence type="ECO:0000256" key="2">
    <source>
        <dbReference type="PIRSR" id="PIRSR015753-2"/>
    </source>
</evidence>
<dbReference type="PIRSF" id="PIRSF015753">
    <property type="entry name" value="GST"/>
    <property type="match status" value="1"/>
</dbReference>
<dbReference type="SUPFAM" id="SSF52833">
    <property type="entry name" value="Thioredoxin-like"/>
    <property type="match status" value="1"/>
</dbReference>
<dbReference type="GO" id="GO:0004364">
    <property type="term" value="F:glutathione transferase activity"/>
    <property type="evidence" value="ECO:0007669"/>
    <property type="project" value="InterPro"/>
</dbReference>
<dbReference type="PANTHER" id="PTHR32419">
    <property type="entry name" value="GLUTATHIONYL-HYDROQUINONE REDUCTASE"/>
    <property type="match status" value="1"/>
</dbReference>
<organism evidence="6 7">
    <name type="scientific">Robbsia andropogonis</name>
    <dbReference type="NCBI Taxonomy" id="28092"/>
    <lineage>
        <taxon>Bacteria</taxon>
        <taxon>Pseudomonadati</taxon>
        <taxon>Pseudomonadota</taxon>
        <taxon>Betaproteobacteria</taxon>
        <taxon>Burkholderiales</taxon>
        <taxon>Burkholderiaceae</taxon>
        <taxon>Robbsia</taxon>
    </lineage>
</organism>
<dbReference type="InterPro" id="IPR036282">
    <property type="entry name" value="Glutathione-S-Trfase_C_sf"/>
</dbReference>
<dbReference type="InterPro" id="IPR036249">
    <property type="entry name" value="Thioredoxin-like_sf"/>
</dbReference>
<accession>A0A0F5JWE0</accession>
<proteinExistence type="predicted"/>
<dbReference type="GO" id="GO:0005737">
    <property type="term" value="C:cytoplasm"/>
    <property type="evidence" value="ECO:0007669"/>
    <property type="project" value="TreeGrafter"/>
</dbReference>
<dbReference type="EMBL" id="LAQU01000023">
    <property type="protein sequence ID" value="KKB62171.1"/>
    <property type="molecule type" value="Genomic_DNA"/>
</dbReference>
<evidence type="ECO:0000256" key="1">
    <source>
        <dbReference type="PIRSR" id="PIRSR015753-1"/>
    </source>
</evidence>
<protein>
    <submittedName>
        <fullName evidence="6">Glutathionyl-hydroquinone reductase YqjG</fullName>
    </submittedName>
</protein>
<dbReference type="Pfam" id="PF13410">
    <property type="entry name" value="GST_C_2"/>
    <property type="match status" value="1"/>
</dbReference>
<dbReference type="STRING" id="28092.WM40_18620"/>
<dbReference type="Proteomes" id="UP000033618">
    <property type="component" value="Unassembled WGS sequence"/>
</dbReference>
<evidence type="ECO:0000256" key="4">
    <source>
        <dbReference type="SAM" id="MobiDB-lite"/>
    </source>
</evidence>
<feature type="active site" description="Nucleophile" evidence="1">
    <location>
        <position position="63"/>
    </location>
</feature>
<keyword evidence="7" id="KW-1185">Reference proteome</keyword>
<evidence type="ECO:0000256" key="3">
    <source>
        <dbReference type="PIRSR" id="PIRSR015753-3"/>
    </source>
</evidence>
<dbReference type="SFLD" id="SFLDG01206">
    <property type="entry name" value="Xi.1"/>
    <property type="match status" value="1"/>
</dbReference>
<feature type="binding site" evidence="2">
    <location>
        <position position="96"/>
    </location>
    <ligand>
        <name>glutathione</name>
        <dbReference type="ChEBI" id="CHEBI:57925"/>
    </ligand>
</feature>
<dbReference type="SFLD" id="SFLDS00019">
    <property type="entry name" value="Glutathione_Transferase_(cytos"/>
    <property type="match status" value="1"/>
</dbReference>
<dbReference type="SUPFAM" id="SSF47616">
    <property type="entry name" value="GST C-terminal domain-like"/>
    <property type="match status" value="1"/>
</dbReference>
<feature type="compositionally biased region" description="Basic and acidic residues" evidence="4">
    <location>
        <begin position="317"/>
        <end position="326"/>
    </location>
</feature>
<dbReference type="OrthoDB" id="9769158at2"/>
<dbReference type="InterPro" id="IPR010987">
    <property type="entry name" value="Glutathione-S-Trfase_C-like"/>
</dbReference>
<feature type="site" description="Lowers pKa of active site Cys" evidence="3">
    <location>
        <position position="295"/>
    </location>
</feature>
<feature type="binding site" evidence="2">
    <location>
        <begin position="129"/>
        <end position="132"/>
    </location>
    <ligand>
        <name>glutathione</name>
        <dbReference type="ChEBI" id="CHEBI:57925"/>
    </ligand>
</feature>
<dbReference type="InterPro" id="IPR016639">
    <property type="entry name" value="GST_Omega/GSH"/>
</dbReference>
<dbReference type="SFLD" id="SFLDG01148">
    <property type="entry name" value="Xi_(cytGST)"/>
    <property type="match status" value="1"/>
</dbReference>
<dbReference type="InterPro" id="IPR047047">
    <property type="entry name" value="GST_Omega-like_C"/>
</dbReference>
<feature type="region of interest" description="Disordered" evidence="4">
    <location>
        <begin position="311"/>
        <end position="333"/>
    </location>
</feature>
<dbReference type="AlphaFoldDB" id="A0A0F5JWE0"/>